<comment type="similarity">
    <text evidence="2 6">Belongs to the FKBP-type PPIase family.</text>
</comment>
<dbReference type="STRING" id="153721.MYP_1761"/>
<evidence type="ECO:0000256" key="1">
    <source>
        <dbReference type="ARBA" id="ARBA00000971"/>
    </source>
</evidence>
<keyword evidence="9" id="KW-1185">Reference proteome</keyword>
<evidence type="ECO:0000256" key="6">
    <source>
        <dbReference type="RuleBase" id="RU003915"/>
    </source>
</evidence>
<dbReference type="PANTHER" id="PTHR43811:SF19">
    <property type="entry name" value="39 KDA FK506-BINDING NUCLEAR PROTEIN"/>
    <property type="match status" value="1"/>
</dbReference>
<dbReference type="OrthoDB" id="9814548at2"/>
<dbReference type="GO" id="GO:0003755">
    <property type="term" value="F:peptidyl-prolyl cis-trans isomerase activity"/>
    <property type="evidence" value="ECO:0007669"/>
    <property type="project" value="UniProtKB-UniRule"/>
</dbReference>
<name>A0A098LE71_9BACT</name>
<dbReference type="InterPro" id="IPR046357">
    <property type="entry name" value="PPIase_dom_sf"/>
</dbReference>
<dbReference type="PROSITE" id="PS50059">
    <property type="entry name" value="FKBP_PPIASE"/>
    <property type="match status" value="1"/>
</dbReference>
<accession>A0A098LE71</accession>
<dbReference type="FunFam" id="3.10.50.40:FF:000006">
    <property type="entry name" value="Peptidyl-prolyl cis-trans isomerase"/>
    <property type="match status" value="1"/>
</dbReference>
<comment type="caution">
    <text evidence="8">The sequence shown here is derived from an EMBL/GenBank/DDBJ whole genome shotgun (WGS) entry which is preliminary data.</text>
</comment>
<comment type="catalytic activity">
    <reaction evidence="1 5 6">
        <text>[protein]-peptidylproline (omega=180) = [protein]-peptidylproline (omega=0)</text>
        <dbReference type="Rhea" id="RHEA:16237"/>
        <dbReference type="Rhea" id="RHEA-COMP:10747"/>
        <dbReference type="Rhea" id="RHEA-COMP:10748"/>
        <dbReference type="ChEBI" id="CHEBI:83833"/>
        <dbReference type="ChEBI" id="CHEBI:83834"/>
        <dbReference type="EC" id="5.2.1.8"/>
    </reaction>
</comment>
<dbReference type="eggNOG" id="COG0545">
    <property type="taxonomic scope" value="Bacteria"/>
</dbReference>
<evidence type="ECO:0000256" key="2">
    <source>
        <dbReference type="ARBA" id="ARBA00006577"/>
    </source>
</evidence>
<dbReference type="Proteomes" id="UP000030185">
    <property type="component" value="Unassembled WGS sequence"/>
</dbReference>
<evidence type="ECO:0000256" key="5">
    <source>
        <dbReference type="PROSITE-ProRule" id="PRU00277"/>
    </source>
</evidence>
<dbReference type="PANTHER" id="PTHR43811">
    <property type="entry name" value="FKBP-TYPE PEPTIDYL-PROLYL CIS-TRANS ISOMERASE FKPA"/>
    <property type="match status" value="1"/>
</dbReference>
<sequence>MKHLIFFWAIFLIPFSKTFAEGDTITTKSGLKYVVKKRGTGEKAYAGAKVKVHYKGKFTDGKQFESSYDGKPFQFVLGTKEVIPGWDEGVLLMSEGEEGVLIIPGNLGYGKKGVKDDEHPGKYLIPPNATLIFEMHLLKVK</sequence>
<protein>
    <recommendedName>
        <fullName evidence="6">Peptidyl-prolyl cis-trans isomerase</fullName>
        <ecNumber evidence="6">5.2.1.8</ecNumber>
    </recommendedName>
</protein>
<dbReference type="Gene3D" id="3.10.50.40">
    <property type="match status" value="1"/>
</dbReference>
<organism evidence="8 9">
    <name type="scientific">Sporocytophaga myxococcoides</name>
    <dbReference type="NCBI Taxonomy" id="153721"/>
    <lineage>
        <taxon>Bacteria</taxon>
        <taxon>Pseudomonadati</taxon>
        <taxon>Bacteroidota</taxon>
        <taxon>Cytophagia</taxon>
        <taxon>Cytophagales</taxon>
        <taxon>Cytophagaceae</taxon>
        <taxon>Sporocytophaga</taxon>
    </lineage>
</organism>
<dbReference type="EMBL" id="BBLT01000003">
    <property type="protein sequence ID" value="GAL84533.1"/>
    <property type="molecule type" value="Genomic_DNA"/>
</dbReference>
<proteinExistence type="inferred from homology"/>
<evidence type="ECO:0000313" key="8">
    <source>
        <dbReference type="EMBL" id="GAL84533.1"/>
    </source>
</evidence>
<dbReference type="EC" id="5.2.1.8" evidence="6"/>
<gene>
    <name evidence="8" type="ORF">MYP_1761</name>
</gene>
<dbReference type="InterPro" id="IPR001179">
    <property type="entry name" value="PPIase_FKBP_dom"/>
</dbReference>
<evidence type="ECO:0000313" key="9">
    <source>
        <dbReference type="Proteomes" id="UP000030185"/>
    </source>
</evidence>
<dbReference type="SUPFAM" id="SSF54534">
    <property type="entry name" value="FKBP-like"/>
    <property type="match status" value="1"/>
</dbReference>
<reference evidence="8 9" key="1">
    <citation type="submission" date="2014-09" db="EMBL/GenBank/DDBJ databases">
        <title>Sporocytophaga myxococcoides PG-01 genome sequencing.</title>
        <authorList>
            <person name="Liu L."/>
            <person name="Gao P.J."/>
            <person name="Chen G.J."/>
            <person name="Wang L.S."/>
        </authorList>
    </citation>
    <scope>NUCLEOTIDE SEQUENCE [LARGE SCALE GENOMIC DNA]</scope>
    <source>
        <strain evidence="8 9">PG-01</strain>
    </source>
</reference>
<evidence type="ECO:0000256" key="4">
    <source>
        <dbReference type="ARBA" id="ARBA00023235"/>
    </source>
</evidence>
<evidence type="ECO:0000259" key="7">
    <source>
        <dbReference type="PROSITE" id="PS50059"/>
    </source>
</evidence>
<dbReference type="Pfam" id="PF00254">
    <property type="entry name" value="FKBP_C"/>
    <property type="match status" value="1"/>
</dbReference>
<keyword evidence="3 5" id="KW-0697">Rotamase</keyword>
<dbReference type="AlphaFoldDB" id="A0A098LE71"/>
<keyword evidence="4 5" id="KW-0413">Isomerase</keyword>
<feature type="domain" description="PPIase FKBP-type" evidence="7">
    <location>
        <begin position="47"/>
        <end position="141"/>
    </location>
</feature>
<evidence type="ECO:0000256" key="3">
    <source>
        <dbReference type="ARBA" id="ARBA00023110"/>
    </source>
</evidence>
<dbReference type="RefSeq" id="WP_045461591.1">
    <property type="nucleotide sequence ID" value="NZ_BBLT01000003.1"/>
</dbReference>